<name>X1FKI6_9ZZZZ</name>
<comment type="caution">
    <text evidence="1">The sequence shown here is derived from an EMBL/GenBank/DDBJ whole genome shotgun (WGS) entry which is preliminary data.</text>
</comment>
<proteinExistence type="predicted"/>
<evidence type="ECO:0000313" key="1">
    <source>
        <dbReference type="EMBL" id="GAH33020.1"/>
    </source>
</evidence>
<gene>
    <name evidence="1" type="ORF">S03H2_17653</name>
</gene>
<sequence length="116" mass="13370">MEVPAHIRIEVPAEEFGDAYKGQWVERRQRIGRDTHKQLEELKNIFDDMKAFKATSKIYAAIFTDWNLEDDEGPLPKPWGNPDAFRALLDSDLDLCLWVAMLPAMPMVQLVQPSKN</sequence>
<accession>X1FKI6</accession>
<dbReference type="EMBL" id="BARU01009122">
    <property type="protein sequence ID" value="GAH33020.1"/>
    <property type="molecule type" value="Genomic_DNA"/>
</dbReference>
<dbReference type="AlphaFoldDB" id="X1FKI6"/>
<organism evidence="1">
    <name type="scientific">marine sediment metagenome</name>
    <dbReference type="NCBI Taxonomy" id="412755"/>
    <lineage>
        <taxon>unclassified sequences</taxon>
        <taxon>metagenomes</taxon>
        <taxon>ecological metagenomes</taxon>
    </lineage>
</organism>
<protein>
    <submittedName>
        <fullName evidence="1">Uncharacterized protein</fullName>
    </submittedName>
</protein>
<reference evidence="1" key="1">
    <citation type="journal article" date="2014" name="Front. Microbiol.">
        <title>High frequency of phylogenetically diverse reductive dehalogenase-homologous genes in deep subseafloor sedimentary metagenomes.</title>
        <authorList>
            <person name="Kawai M."/>
            <person name="Futagami T."/>
            <person name="Toyoda A."/>
            <person name="Takaki Y."/>
            <person name="Nishi S."/>
            <person name="Hori S."/>
            <person name="Arai W."/>
            <person name="Tsubouchi T."/>
            <person name="Morono Y."/>
            <person name="Uchiyama I."/>
            <person name="Ito T."/>
            <person name="Fujiyama A."/>
            <person name="Inagaki F."/>
            <person name="Takami H."/>
        </authorList>
    </citation>
    <scope>NUCLEOTIDE SEQUENCE</scope>
    <source>
        <strain evidence="1">Expedition CK06-06</strain>
    </source>
</reference>